<dbReference type="Proteomes" id="UP000646548">
    <property type="component" value="Unassembled WGS sequence"/>
</dbReference>
<comment type="caution">
    <text evidence="1">The sequence shown here is derived from an EMBL/GenBank/DDBJ whole genome shotgun (WGS) entry which is preliminary data.</text>
</comment>
<sequence>MGQQATAEAVRSWTLNLRDPADCLINRAAPLDFCLLLARTKTNLEPVRTFGQAAQEKVGFLPVSALSFVMEMITEGRTSLLLMALL</sequence>
<dbReference type="EMBL" id="WKFB01000861">
    <property type="protein sequence ID" value="KAF6717241.1"/>
    <property type="molecule type" value="Genomic_DNA"/>
</dbReference>
<reference evidence="1" key="1">
    <citation type="journal article" name="BMC Genomics">
        <title>Long-read sequencing and de novo genome assembly of marine medaka (Oryzias melastigma).</title>
        <authorList>
            <person name="Liang P."/>
            <person name="Saqib H.S.A."/>
            <person name="Ni X."/>
            <person name="Shen Y."/>
        </authorList>
    </citation>
    <scope>NUCLEOTIDE SEQUENCE</scope>
    <source>
        <strain evidence="1">Bigg-433</strain>
    </source>
</reference>
<accession>A0A834F1B6</accession>
<name>A0A834F1B6_ORYME</name>
<evidence type="ECO:0000313" key="2">
    <source>
        <dbReference type="Proteomes" id="UP000646548"/>
    </source>
</evidence>
<dbReference type="AlphaFoldDB" id="A0A834F1B6"/>
<proteinExistence type="predicted"/>
<protein>
    <submittedName>
        <fullName evidence="1">Uncharacterized protein</fullName>
    </submittedName>
</protein>
<gene>
    <name evidence="1" type="ORF">FQA47_013751</name>
</gene>
<organism evidence="1 2">
    <name type="scientific">Oryzias melastigma</name>
    <name type="common">Marine medaka</name>
    <dbReference type="NCBI Taxonomy" id="30732"/>
    <lineage>
        <taxon>Eukaryota</taxon>
        <taxon>Metazoa</taxon>
        <taxon>Chordata</taxon>
        <taxon>Craniata</taxon>
        <taxon>Vertebrata</taxon>
        <taxon>Euteleostomi</taxon>
        <taxon>Actinopterygii</taxon>
        <taxon>Neopterygii</taxon>
        <taxon>Teleostei</taxon>
        <taxon>Neoteleostei</taxon>
        <taxon>Acanthomorphata</taxon>
        <taxon>Ovalentaria</taxon>
        <taxon>Atherinomorphae</taxon>
        <taxon>Beloniformes</taxon>
        <taxon>Adrianichthyidae</taxon>
        <taxon>Oryziinae</taxon>
        <taxon>Oryzias</taxon>
    </lineage>
</organism>
<evidence type="ECO:0000313" key="1">
    <source>
        <dbReference type="EMBL" id="KAF6717241.1"/>
    </source>
</evidence>